<reference evidence="1" key="1">
    <citation type="submission" date="2022-10" db="EMBL/GenBank/DDBJ databases">
        <authorList>
            <person name="Koch H."/>
        </authorList>
    </citation>
    <scope>NUCLEOTIDE SEQUENCE</scope>
    <source>
        <strain evidence="1">DNF</strain>
    </source>
</reference>
<name>A0AA86T7W9_9BACT</name>
<evidence type="ECO:0000313" key="2">
    <source>
        <dbReference type="Proteomes" id="UP001179121"/>
    </source>
</evidence>
<evidence type="ECO:0000313" key="1">
    <source>
        <dbReference type="EMBL" id="CAI4033257.1"/>
    </source>
</evidence>
<dbReference type="KEGG" id="nti:DNFV4_03693"/>
<dbReference type="Proteomes" id="UP001179121">
    <property type="component" value="Chromosome"/>
</dbReference>
<sequence>MHHWPEQPATDAASHRCSAIRRQLIRAGLWSVSSSNGEATGFTSHWRVATTPFWLTPDDLAFFSDLGGRLLSFYRALNRLYFESVRGSQPPWVASYLDQGKPESLVVYSRMNRFRQALPAVIRPDVLPTDHGMVITELDSVPGGIGVTAALTRFYEEAAPREWNWIGGASGMIGRFGDMLRHQIGARTGIVAIVVSDEAKEYRPEMEWAADRLRAGGLDTTCIHPRDLRFTEEGFRAQIGAEERPVAAVYRFFELFDLKNIPKVELLMYGAKKDLVEVTPPFKPALEEKLAFALLHHPLLTPFWERELGEDLYRSLQSLMPQTWVLDPSPIPPTAVIPNLILGGRPLADWRSLAKAGQKERRYVLKPSGFSEQAWGSRGVSVGHDLPQAEWEAALDRAMASFPQTPHVLQVFHKSRSGHVTYQDSDSGEIRSMTGRARLCPYYFVVEGRAELGGILATVTPAEKKVIHGMQDAVMVPCAVAPVT</sequence>
<organism evidence="1 2">
    <name type="scientific">Nitrospira tepida</name>
    <dbReference type="NCBI Taxonomy" id="2973512"/>
    <lineage>
        <taxon>Bacteria</taxon>
        <taxon>Pseudomonadati</taxon>
        <taxon>Nitrospirota</taxon>
        <taxon>Nitrospiria</taxon>
        <taxon>Nitrospirales</taxon>
        <taxon>Nitrospiraceae</taxon>
        <taxon>Nitrospira</taxon>
    </lineage>
</organism>
<dbReference type="EMBL" id="OX365700">
    <property type="protein sequence ID" value="CAI4033257.1"/>
    <property type="molecule type" value="Genomic_DNA"/>
</dbReference>
<dbReference type="AlphaFoldDB" id="A0AA86T7W9"/>
<accession>A0AA86T7W9</accession>
<protein>
    <submittedName>
        <fullName evidence="1">Uncharacterized protein</fullName>
    </submittedName>
</protein>
<keyword evidence="2" id="KW-1185">Reference proteome</keyword>
<proteinExistence type="predicted"/>
<dbReference type="RefSeq" id="WP_370693650.1">
    <property type="nucleotide sequence ID" value="NZ_OX365700.1"/>
</dbReference>
<gene>
    <name evidence="1" type="ORF">DNFV4_03693</name>
</gene>